<dbReference type="PROSITE" id="PS51273">
    <property type="entry name" value="GATASE_TYPE_1"/>
    <property type="match status" value="1"/>
</dbReference>
<dbReference type="PANTHER" id="PTHR43235">
    <property type="entry name" value="GLUTAMINE AMIDOTRANSFERASE PB2B2.05-RELATED"/>
    <property type="match status" value="1"/>
</dbReference>
<dbReference type="Pfam" id="PF07722">
    <property type="entry name" value="Peptidase_C26"/>
    <property type="match status" value="1"/>
</dbReference>
<gene>
    <name evidence="1" type="ORF">Fmac_016972</name>
</gene>
<proteinExistence type="predicted"/>
<name>A0ABD1MIX9_9FABA</name>
<dbReference type="Proteomes" id="UP001603857">
    <property type="component" value="Unassembled WGS sequence"/>
</dbReference>
<accession>A0ABD1MIX9</accession>
<dbReference type="PANTHER" id="PTHR43235:SF1">
    <property type="entry name" value="GLUTAMINE AMIDOTRANSFERASE PB2B2.05-RELATED"/>
    <property type="match status" value="1"/>
</dbReference>
<evidence type="ECO:0000313" key="1">
    <source>
        <dbReference type="EMBL" id="KAL2335759.1"/>
    </source>
</evidence>
<dbReference type="AlphaFoldDB" id="A0ABD1MIX9"/>
<sequence>MSSDLSVILPRVLIVSRRTLRKNKFVDFVGEYHLDLIVSYGAVPVIVPRVSGVHTLLTSFDPIHGVLLCEGEDIEPSWYHEEGESKSSLSQEDLEEIRKLHASDAAIDKEKDSIELSLAKLCLERNIPYLGICRGSQVLNVACGGTLYHDIDKELSRKCPESQRVMHINYDDYDGHRHKVKLVENTPLHRWFRGEEGKEDGEVEIWVNSYHHQGVKRLAQRFVPMAFASDGLVEGFYDPDAYSPEDGKFIIGLQFHPERMRKPDSDEFDYPGCPFAYKEFVKAVIAYQKKVNSLTSAPKSLKLNKEMENKRKIIVRSFSLAKNLYTMGRGNCSSKESELEVGAEFLESNTALSVQQENRLKQMGATVRNAGSYVERLKLNESREKMAKNVMGKMSVEQLSDLLSFYRTMGQICSQVLERKLHDVVNDLNS</sequence>
<dbReference type="InterPro" id="IPR044668">
    <property type="entry name" value="PuuD-like"/>
</dbReference>
<reference evidence="1 2" key="1">
    <citation type="submission" date="2024-08" db="EMBL/GenBank/DDBJ databases">
        <title>Insights into the chromosomal genome structure of Flemingia macrophylla.</title>
        <authorList>
            <person name="Ding Y."/>
            <person name="Zhao Y."/>
            <person name="Bi W."/>
            <person name="Wu M."/>
            <person name="Zhao G."/>
            <person name="Gong Y."/>
            <person name="Li W."/>
            <person name="Zhang P."/>
        </authorList>
    </citation>
    <scope>NUCLEOTIDE SEQUENCE [LARGE SCALE GENOMIC DNA]</scope>
    <source>
        <strain evidence="1">DYQJB</strain>
        <tissue evidence="1">Leaf</tissue>
    </source>
</reference>
<organism evidence="1 2">
    <name type="scientific">Flemingia macrophylla</name>
    <dbReference type="NCBI Taxonomy" id="520843"/>
    <lineage>
        <taxon>Eukaryota</taxon>
        <taxon>Viridiplantae</taxon>
        <taxon>Streptophyta</taxon>
        <taxon>Embryophyta</taxon>
        <taxon>Tracheophyta</taxon>
        <taxon>Spermatophyta</taxon>
        <taxon>Magnoliopsida</taxon>
        <taxon>eudicotyledons</taxon>
        <taxon>Gunneridae</taxon>
        <taxon>Pentapetalae</taxon>
        <taxon>rosids</taxon>
        <taxon>fabids</taxon>
        <taxon>Fabales</taxon>
        <taxon>Fabaceae</taxon>
        <taxon>Papilionoideae</taxon>
        <taxon>50 kb inversion clade</taxon>
        <taxon>NPAAA clade</taxon>
        <taxon>indigoferoid/millettioid clade</taxon>
        <taxon>Phaseoleae</taxon>
        <taxon>Flemingia</taxon>
    </lineage>
</organism>
<comment type="caution">
    <text evidence="1">The sequence shown here is derived from an EMBL/GenBank/DDBJ whole genome shotgun (WGS) entry which is preliminary data.</text>
</comment>
<evidence type="ECO:0000313" key="2">
    <source>
        <dbReference type="Proteomes" id="UP001603857"/>
    </source>
</evidence>
<keyword evidence="2" id="KW-1185">Reference proteome</keyword>
<dbReference type="SUPFAM" id="SSF52317">
    <property type="entry name" value="Class I glutamine amidotransferase-like"/>
    <property type="match status" value="1"/>
</dbReference>
<protein>
    <submittedName>
        <fullName evidence="1">Uncharacterized protein</fullName>
    </submittedName>
</protein>
<dbReference type="InterPro" id="IPR011697">
    <property type="entry name" value="Peptidase_C26"/>
</dbReference>
<dbReference type="EMBL" id="JBGMDY010000005">
    <property type="protein sequence ID" value="KAL2335759.1"/>
    <property type="molecule type" value="Genomic_DNA"/>
</dbReference>
<dbReference type="CDD" id="cd01745">
    <property type="entry name" value="GATase1_2"/>
    <property type="match status" value="1"/>
</dbReference>
<dbReference type="Gene3D" id="3.40.50.880">
    <property type="match status" value="1"/>
</dbReference>
<dbReference type="InterPro" id="IPR029062">
    <property type="entry name" value="Class_I_gatase-like"/>
</dbReference>